<organism evidence="1 2">
    <name type="scientific">Arachis hypogaea</name>
    <name type="common">Peanut</name>
    <dbReference type="NCBI Taxonomy" id="3818"/>
    <lineage>
        <taxon>Eukaryota</taxon>
        <taxon>Viridiplantae</taxon>
        <taxon>Streptophyta</taxon>
        <taxon>Embryophyta</taxon>
        <taxon>Tracheophyta</taxon>
        <taxon>Spermatophyta</taxon>
        <taxon>Magnoliopsida</taxon>
        <taxon>eudicotyledons</taxon>
        <taxon>Gunneridae</taxon>
        <taxon>Pentapetalae</taxon>
        <taxon>rosids</taxon>
        <taxon>fabids</taxon>
        <taxon>Fabales</taxon>
        <taxon>Fabaceae</taxon>
        <taxon>Papilionoideae</taxon>
        <taxon>50 kb inversion clade</taxon>
        <taxon>dalbergioids sensu lato</taxon>
        <taxon>Dalbergieae</taxon>
        <taxon>Pterocarpus clade</taxon>
        <taxon>Arachis</taxon>
    </lineage>
</organism>
<sequence length="29" mass="3391">MCHLLARIPGRQLDSPLDYLLPCFPPRMH</sequence>
<proteinExistence type="predicted"/>
<dbReference type="Proteomes" id="UP000289738">
    <property type="component" value="Chromosome A01"/>
</dbReference>
<gene>
    <name evidence="1" type="ORF">Ahy_A01g003742</name>
</gene>
<evidence type="ECO:0000313" key="2">
    <source>
        <dbReference type="Proteomes" id="UP000289738"/>
    </source>
</evidence>
<comment type="caution">
    <text evidence="1">The sequence shown here is derived from an EMBL/GenBank/DDBJ whole genome shotgun (WGS) entry which is preliminary data.</text>
</comment>
<dbReference type="EMBL" id="SDMP01000001">
    <property type="protein sequence ID" value="RYR78875.1"/>
    <property type="molecule type" value="Genomic_DNA"/>
</dbReference>
<name>A0A445ETR8_ARAHY</name>
<reference evidence="1 2" key="1">
    <citation type="submission" date="2019-01" db="EMBL/GenBank/DDBJ databases">
        <title>Sequencing of cultivated peanut Arachis hypogaea provides insights into genome evolution and oil improvement.</title>
        <authorList>
            <person name="Chen X."/>
        </authorList>
    </citation>
    <scope>NUCLEOTIDE SEQUENCE [LARGE SCALE GENOMIC DNA]</scope>
    <source>
        <strain evidence="2">cv. Fuhuasheng</strain>
        <tissue evidence="1">Leaves</tissue>
    </source>
</reference>
<keyword evidence="2" id="KW-1185">Reference proteome</keyword>
<accession>A0A445ETR8</accession>
<protein>
    <submittedName>
        <fullName evidence="1">Uncharacterized protein</fullName>
    </submittedName>
</protein>
<evidence type="ECO:0000313" key="1">
    <source>
        <dbReference type="EMBL" id="RYR78875.1"/>
    </source>
</evidence>
<dbReference type="AlphaFoldDB" id="A0A445ETR8"/>